<keyword evidence="3" id="KW-0547">Nucleotide-binding</keyword>
<dbReference type="InterPro" id="IPR036412">
    <property type="entry name" value="HAD-like_sf"/>
</dbReference>
<evidence type="ECO:0000256" key="3">
    <source>
        <dbReference type="ARBA" id="ARBA00022741"/>
    </source>
</evidence>
<keyword evidence="7 8" id="KW-0472">Membrane</keyword>
<dbReference type="GO" id="GO:0005524">
    <property type="term" value="F:ATP binding"/>
    <property type="evidence" value="ECO:0007669"/>
    <property type="project" value="UniProtKB-KW"/>
</dbReference>
<organism evidence="10 11">
    <name type="scientific">Candidatus Colwellbacteria bacterium CG23_combo_of_CG06-09_8_20_14_all_42_19</name>
    <dbReference type="NCBI Taxonomy" id="1974541"/>
    <lineage>
        <taxon>Bacteria</taxon>
        <taxon>Candidatus Colwelliibacteriota</taxon>
    </lineage>
</organism>
<feature type="transmembrane region" description="Helical" evidence="8">
    <location>
        <begin position="251"/>
        <end position="271"/>
    </location>
</feature>
<dbReference type="NCBIfam" id="TIGR01494">
    <property type="entry name" value="ATPase_P-type"/>
    <property type="match status" value="3"/>
</dbReference>
<dbReference type="SUPFAM" id="SSF56784">
    <property type="entry name" value="HAD-like"/>
    <property type="match status" value="1"/>
</dbReference>
<dbReference type="Pfam" id="PF00690">
    <property type="entry name" value="Cation_ATPase_N"/>
    <property type="match status" value="1"/>
</dbReference>
<dbReference type="Pfam" id="PF00122">
    <property type="entry name" value="E1-E2_ATPase"/>
    <property type="match status" value="1"/>
</dbReference>
<dbReference type="EMBL" id="PCSK01000036">
    <property type="protein sequence ID" value="PIP46001.1"/>
    <property type="molecule type" value="Genomic_DNA"/>
</dbReference>
<dbReference type="Proteomes" id="UP000230007">
    <property type="component" value="Unassembled WGS sequence"/>
</dbReference>
<name>A0A2H0AKR6_9BACT</name>
<comment type="caution">
    <text evidence="10">The sequence shown here is derived from an EMBL/GenBank/DDBJ whole genome shotgun (WGS) entry which is preliminary data.</text>
</comment>
<dbReference type="InterPro" id="IPR001757">
    <property type="entry name" value="P_typ_ATPase"/>
</dbReference>
<dbReference type="SMART" id="SM00831">
    <property type="entry name" value="Cation_ATPase_N"/>
    <property type="match status" value="1"/>
</dbReference>
<sequence>MAINRTNLQKPFWAIAVDEVIQILNASSEGLTNEEVKIRLDRLGRNVLPKGERATGLRIFLSQFKSPLIGVLVAAFMVTVVMADYKDAIFILAAVIANTILGFYQESKAETALQNLTSYIKERVRVVRDNKEVEIDAEEVVHGDILRLIQGSRIPADARLTYVNNLMIDESILTGESLPAQKSIEPVHVDAAVADRSSMVWGGTLVDEGLGLAVVTATASETEIGKIAVLVKREREKTPLQVAIGKFAKNALIILGIFTTILFILGVSSGYGTFEMFVISVAVAVAAVPEGLPIALTVVLAVGVERLAKRKGVVRKLLAAETLGSTTIILTDKTGTLTEAKMELEQVIPAPGVMKEEVLELAILNTDVIIENPDEKLDGWRLVGRPLEVSLVRSAAKYKVLLRDVGKKFKVVDRKTFNSSDKFSAVQLEYKGNKFWNYLGAPEKLLEKSKVSEKEKEHFIVAIDDLAYAGYRVLGVSRDHFFLGLLAFRDPIRLTVKRAIDKIKTAGVRMVIVTGDHKGTAETVAKELGIDVLPDEVMTGPEILAIDDDELRSKLHRIKIFARVTPEDKLRLVKLCKDRGEVVAVTGDGINDAPALKEADIGVAVGSGTDVAKGASDLIVLDDNFETIVAAIEEGRRILANIKKAIVYLLSNSLDSLLLIGGAFIVGVSLPLNALQILYVNFFTD</sequence>
<dbReference type="Gene3D" id="3.40.1110.10">
    <property type="entry name" value="Calcium-transporting ATPase, cytoplasmic domain N"/>
    <property type="match status" value="1"/>
</dbReference>
<keyword evidence="2 8" id="KW-0812">Transmembrane</keyword>
<feature type="transmembrane region" description="Helical" evidence="8">
    <location>
        <begin position="277"/>
        <end position="302"/>
    </location>
</feature>
<comment type="subcellular location">
    <subcellularLocation>
        <location evidence="1">Membrane</location>
        <topology evidence="1">Multi-pass membrane protein</topology>
    </subcellularLocation>
</comment>
<keyword evidence="5" id="KW-1278">Translocase</keyword>
<dbReference type="InterPro" id="IPR044492">
    <property type="entry name" value="P_typ_ATPase_HD_dom"/>
</dbReference>
<dbReference type="InterPro" id="IPR004014">
    <property type="entry name" value="ATPase_P-typ_cation-transptr_N"/>
</dbReference>
<dbReference type="SFLD" id="SFLDF00027">
    <property type="entry name" value="p-type_atpase"/>
    <property type="match status" value="1"/>
</dbReference>
<gene>
    <name evidence="10" type="ORF">COX15_01735</name>
</gene>
<dbReference type="SFLD" id="SFLDG00002">
    <property type="entry name" value="C1.7:_P-type_atpase_like"/>
    <property type="match status" value="1"/>
</dbReference>
<dbReference type="Pfam" id="PF00702">
    <property type="entry name" value="Hydrolase"/>
    <property type="match status" value="1"/>
</dbReference>
<dbReference type="InterPro" id="IPR023298">
    <property type="entry name" value="ATPase_P-typ_TM_dom_sf"/>
</dbReference>
<evidence type="ECO:0000259" key="9">
    <source>
        <dbReference type="SMART" id="SM00831"/>
    </source>
</evidence>
<dbReference type="PANTHER" id="PTHR42861">
    <property type="entry name" value="CALCIUM-TRANSPORTING ATPASE"/>
    <property type="match status" value="1"/>
</dbReference>
<dbReference type="InterPro" id="IPR023299">
    <property type="entry name" value="ATPase_P-typ_cyto_dom_N"/>
</dbReference>
<evidence type="ECO:0000256" key="7">
    <source>
        <dbReference type="ARBA" id="ARBA00023136"/>
    </source>
</evidence>
<dbReference type="SUPFAM" id="SSF81653">
    <property type="entry name" value="Calcium ATPase, transduction domain A"/>
    <property type="match status" value="1"/>
</dbReference>
<dbReference type="Gene3D" id="2.70.150.10">
    <property type="entry name" value="Calcium-transporting ATPase, cytoplasmic transduction domain A"/>
    <property type="match status" value="1"/>
</dbReference>
<feature type="transmembrane region" description="Helical" evidence="8">
    <location>
        <begin position="64"/>
        <end position="82"/>
    </location>
</feature>
<dbReference type="InterPro" id="IPR023214">
    <property type="entry name" value="HAD_sf"/>
</dbReference>
<evidence type="ECO:0000256" key="6">
    <source>
        <dbReference type="ARBA" id="ARBA00022989"/>
    </source>
</evidence>
<dbReference type="PROSITE" id="PS00154">
    <property type="entry name" value="ATPASE_E1_E2"/>
    <property type="match status" value="1"/>
</dbReference>
<evidence type="ECO:0000256" key="1">
    <source>
        <dbReference type="ARBA" id="ARBA00004141"/>
    </source>
</evidence>
<feature type="transmembrane region" description="Helical" evidence="8">
    <location>
        <begin position="646"/>
        <end position="670"/>
    </location>
</feature>
<dbReference type="Gene3D" id="3.40.50.1000">
    <property type="entry name" value="HAD superfamily/HAD-like"/>
    <property type="match status" value="2"/>
</dbReference>
<dbReference type="SUPFAM" id="SSF81660">
    <property type="entry name" value="Metal cation-transporting ATPase, ATP-binding domain N"/>
    <property type="match status" value="1"/>
</dbReference>
<dbReference type="InterPro" id="IPR008250">
    <property type="entry name" value="ATPase_P-typ_transduc_dom_A_sf"/>
</dbReference>
<dbReference type="SUPFAM" id="SSF81665">
    <property type="entry name" value="Calcium ATPase, transmembrane domain M"/>
    <property type="match status" value="1"/>
</dbReference>
<dbReference type="InterPro" id="IPR018303">
    <property type="entry name" value="ATPase_P-typ_P_site"/>
</dbReference>
<dbReference type="InterPro" id="IPR059000">
    <property type="entry name" value="ATPase_P-type_domA"/>
</dbReference>
<feature type="domain" description="Cation-transporting P-type ATPase N-terminal" evidence="9">
    <location>
        <begin position="11"/>
        <end position="84"/>
    </location>
</feature>
<dbReference type="AlphaFoldDB" id="A0A2H0AKR6"/>
<accession>A0A2H0AKR6</accession>
<evidence type="ECO:0000256" key="4">
    <source>
        <dbReference type="ARBA" id="ARBA00022840"/>
    </source>
</evidence>
<dbReference type="SFLD" id="SFLDS00003">
    <property type="entry name" value="Haloacid_Dehalogenase"/>
    <property type="match status" value="1"/>
</dbReference>
<dbReference type="PRINTS" id="PR00120">
    <property type="entry name" value="HATPASE"/>
</dbReference>
<evidence type="ECO:0000256" key="2">
    <source>
        <dbReference type="ARBA" id="ARBA00022692"/>
    </source>
</evidence>
<evidence type="ECO:0000313" key="11">
    <source>
        <dbReference type="Proteomes" id="UP000230007"/>
    </source>
</evidence>
<keyword evidence="4" id="KW-0067">ATP-binding</keyword>
<evidence type="ECO:0000313" key="10">
    <source>
        <dbReference type="EMBL" id="PIP46001.1"/>
    </source>
</evidence>
<dbReference type="GO" id="GO:0016020">
    <property type="term" value="C:membrane"/>
    <property type="evidence" value="ECO:0007669"/>
    <property type="project" value="UniProtKB-SubCell"/>
</dbReference>
<feature type="non-terminal residue" evidence="10">
    <location>
        <position position="685"/>
    </location>
</feature>
<keyword evidence="6 8" id="KW-1133">Transmembrane helix</keyword>
<reference evidence="10 11" key="1">
    <citation type="submission" date="2017-09" db="EMBL/GenBank/DDBJ databases">
        <title>Depth-based differentiation of microbial function through sediment-hosted aquifers and enrichment of novel symbionts in the deep terrestrial subsurface.</title>
        <authorList>
            <person name="Probst A.J."/>
            <person name="Ladd B."/>
            <person name="Jarett J.K."/>
            <person name="Geller-Mcgrath D.E."/>
            <person name="Sieber C.M."/>
            <person name="Emerson J.B."/>
            <person name="Anantharaman K."/>
            <person name="Thomas B.C."/>
            <person name="Malmstrom R."/>
            <person name="Stieglmeier M."/>
            <person name="Klingl A."/>
            <person name="Woyke T."/>
            <person name="Ryan C.M."/>
            <person name="Banfield J.F."/>
        </authorList>
    </citation>
    <scope>NUCLEOTIDE SEQUENCE [LARGE SCALE GENOMIC DNA]</scope>
    <source>
        <strain evidence="10">CG23_combo_of_CG06-09_8_20_14_all_42_19</strain>
    </source>
</reference>
<protein>
    <submittedName>
        <fullName evidence="10">ATPase</fullName>
    </submittedName>
</protein>
<evidence type="ECO:0000256" key="8">
    <source>
        <dbReference type="SAM" id="Phobius"/>
    </source>
</evidence>
<dbReference type="Gene3D" id="1.20.1110.10">
    <property type="entry name" value="Calcium-transporting ATPase, transmembrane domain"/>
    <property type="match status" value="2"/>
</dbReference>
<evidence type="ECO:0000256" key="5">
    <source>
        <dbReference type="ARBA" id="ARBA00022967"/>
    </source>
</evidence>
<proteinExistence type="predicted"/>
<dbReference type="GO" id="GO:0016887">
    <property type="term" value="F:ATP hydrolysis activity"/>
    <property type="evidence" value="ECO:0007669"/>
    <property type="project" value="InterPro"/>
</dbReference>
<feature type="transmembrane region" description="Helical" evidence="8">
    <location>
        <begin position="88"/>
        <end position="104"/>
    </location>
</feature>
<dbReference type="PRINTS" id="PR00119">
    <property type="entry name" value="CATATPASE"/>
</dbReference>